<dbReference type="PROSITE" id="PS51063">
    <property type="entry name" value="HTH_CRP_2"/>
    <property type="match status" value="1"/>
</dbReference>
<dbReference type="InterPro" id="IPR036390">
    <property type="entry name" value="WH_DNA-bd_sf"/>
</dbReference>
<name>A0AAU6PHB0_9GAMM</name>
<dbReference type="GO" id="GO:0003700">
    <property type="term" value="F:DNA-binding transcription factor activity"/>
    <property type="evidence" value="ECO:0007669"/>
    <property type="project" value="TreeGrafter"/>
</dbReference>
<feature type="domain" description="HTH crp-type" evidence="4">
    <location>
        <begin position="159"/>
        <end position="237"/>
    </location>
</feature>
<dbReference type="InterPro" id="IPR036388">
    <property type="entry name" value="WH-like_DNA-bd_sf"/>
</dbReference>
<dbReference type="SMART" id="SM00419">
    <property type="entry name" value="HTH_CRP"/>
    <property type="match status" value="1"/>
</dbReference>
<dbReference type="InterPro" id="IPR014710">
    <property type="entry name" value="RmlC-like_jellyroll"/>
</dbReference>
<dbReference type="EMBL" id="CP138327">
    <property type="protein sequence ID" value="WXU00386.1"/>
    <property type="molecule type" value="Genomic_DNA"/>
</dbReference>
<dbReference type="GO" id="GO:0003677">
    <property type="term" value="F:DNA binding"/>
    <property type="evidence" value="ECO:0007669"/>
    <property type="project" value="UniProtKB-KW"/>
</dbReference>
<dbReference type="CDD" id="cd00038">
    <property type="entry name" value="CAP_ED"/>
    <property type="match status" value="1"/>
</dbReference>
<dbReference type="Gene3D" id="2.60.120.10">
    <property type="entry name" value="Jelly Rolls"/>
    <property type="match status" value="1"/>
</dbReference>
<keyword evidence="2" id="KW-0238">DNA-binding</keyword>
<gene>
    <name evidence="5" type="primary">fixK</name>
    <name evidence="5" type="ORF">Ctma_1101</name>
</gene>
<protein>
    <submittedName>
        <fullName evidence="5">Nitrogen fixation regulation protein FixK</fullName>
    </submittedName>
</protein>
<dbReference type="GO" id="GO:0005829">
    <property type="term" value="C:cytosol"/>
    <property type="evidence" value="ECO:0007669"/>
    <property type="project" value="TreeGrafter"/>
</dbReference>
<evidence type="ECO:0000256" key="1">
    <source>
        <dbReference type="ARBA" id="ARBA00023015"/>
    </source>
</evidence>
<evidence type="ECO:0000256" key="3">
    <source>
        <dbReference type="ARBA" id="ARBA00023163"/>
    </source>
</evidence>
<dbReference type="AlphaFoldDB" id="A0AAU6PHB0"/>
<dbReference type="InterPro" id="IPR000595">
    <property type="entry name" value="cNMP-bd_dom"/>
</dbReference>
<evidence type="ECO:0000259" key="4">
    <source>
        <dbReference type="PROSITE" id="PS51063"/>
    </source>
</evidence>
<dbReference type="InterPro" id="IPR050397">
    <property type="entry name" value="Env_Response_Regulators"/>
</dbReference>
<accession>A0AAU6PHB0</accession>
<dbReference type="PANTHER" id="PTHR24567">
    <property type="entry name" value="CRP FAMILY TRANSCRIPTIONAL REGULATORY PROTEIN"/>
    <property type="match status" value="1"/>
</dbReference>
<dbReference type="InterPro" id="IPR012318">
    <property type="entry name" value="HTH_CRP"/>
</dbReference>
<evidence type="ECO:0000313" key="5">
    <source>
        <dbReference type="EMBL" id="WXU00386.1"/>
    </source>
</evidence>
<evidence type="ECO:0000256" key="2">
    <source>
        <dbReference type="ARBA" id="ARBA00023125"/>
    </source>
</evidence>
<dbReference type="InterPro" id="IPR018490">
    <property type="entry name" value="cNMP-bd_dom_sf"/>
</dbReference>
<dbReference type="SUPFAM" id="SSF46785">
    <property type="entry name" value="Winged helix' DNA-binding domain"/>
    <property type="match status" value="1"/>
</dbReference>
<dbReference type="Pfam" id="PF00027">
    <property type="entry name" value="cNMP_binding"/>
    <property type="match status" value="1"/>
</dbReference>
<keyword evidence="1" id="KW-0805">Transcription regulation</keyword>
<dbReference type="Pfam" id="PF13545">
    <property type="entry name" value="HTH_Crp_2"/>
    <property type="match status" value="1"/>
</dbReference>
<sequence>MVAKTNILFPKLADCSQCTVRSRALFGVVDGDKIRVTQKYRDKHRAFSAGEVIHKEREYIDYAFTLRTGFLVLYNDLSNGGRQILRVVLPGDFVGFSRNNKGELLYSIKVEVDSTICLFFDDNVTKMVSENPEIAKRLIEIQSHEISLYQQRLLNLGQKTATENLAYLIMELYSRIRVQSPDYFNLTTGEAFFPLNQEDMGDALGLTKVHVNRVIADFKDQGLITCGRKKMCVIDEQHLSNIAEFDIDLIEDPFRQFI</sequence>
<dbReference type="PANTHER" id="PTHR24567:SF26">
    <property type="entry name" value="REGULATORY PROTEIN YEIL"/>
    <property type="match status" value="1"/>
</dbReference>
<keyword evidence="3" id="KW-0804">Transcription</keyword>
<proteinExistence type="predicted"/>
<reference evidence="5" key="1">
    <citation type="submission" date="2023-10" db="EMBL/GenBank/DDBJ databases">
        <title>The first scallop-associated chemosynthetic bacterial symbiont.</title>
        <authorList>
            <person name="Lin Y.-T."/>
            <person name="Sun J."/>
            <person name="Ip J.C.-H."/>
            <person name="He X."/>
            <person name="Gao Z.-M."/>
            <person name="Perez M."/>
            <person name="Xu T."/>
            <person name="Qian P.-Y."/>
            <person name="Qiu J.-W."/>
        </authorList>
    </citation>
    <scope>NUCLEOTIDE SEQUENCE</scope>
    <source>
        <strain evidence="5">Gill1</strain>
    </source>
</reference>
<dbReference type="SUPFAM" id="SSF51206">
    <property type="entry name" value="cAMP-binding domain-like"/>
    <property type="match status" value="1"/>
</dbReference>
<dbReference type="Gene3D" id="1.10.10.10">
    <property type="entry name" value="Winged helix-like DNA-binding domain superfamily/Winged helix DNA-binding domain"/>
    <property type="match status" value="1"/>
</dbReference>
<organism evidence="5">
    <name type="scientific">Catillopecten margaritatus gill symbiont</name>
    <dbReference type="NCBI Taxonomy" id="3083288"/>
    <lineage>
        <taxon>Bacteria</taxon>
        <taxon>Pseudomonadati</taxon>
        <taxon>Pseudomonadota</taxon>
        <taxon>Gammaproteobacteria</taxon>
        <taxon>sulfur-oxidizing symbionts</taxon>
    </lineage>
</organism>